<reference evidence="6 7" key="1">
    <citation type="submission" date="2011-04" db="EMBL/GenBank/DDBJ databases">
        <title>The Genome Sequence of Clostridium citroniae WAL-19142.</title>
        <authorList>
            <consortium name="The Broad Institute Genome Sequencing Platform"/>
            <person name="Earl A."/>
            <person name="Ward D."/>
            <person name="Feldgarden M."/>
            <person name="Gevers D."/>
            <person name="Warren Y.A."/>
            <person name="Tyrrell K.L."/>
            <person name="Citron D.M."/>
            <person name="Goldstein E.J."/>
            <person name="Daigneault M."/>
            <person name="Allen-Vercoe E."/>
            <person name="Young S.K."/>
            <person name="Zeng Q."/>
            <person name="Gargeya S."/>
            <person name="Fitzgerald M."/>
            <person name="Haas B."/>
            <person name="Abouelleil A."/>
            <person name="Alvarado L."/>
            <person name="Arachchi H.M."/>
            <person name="Berlin A."/>
            <person name="Brown A."/>
            <person name="Chapman S.B."/>
            <person name="Chen Z."/>
            <person name="Dunbar C."/>
            <person name="Freedman E."/>
            <person name="Gearin G."/>
            <person name="Gellesch M."/>
            <person name="Goldberg J."/>
            <person name="Griggs A."/>
            <person name="Gujja S."/>
            <person name="Heilman E.R."/>
            <person name="Heiman D."/>
            <person name="Howarth C."/>
            <person name="Larson L."/>
            <person name="Lui A."/>
            <person name="MacDonald P.J."/>
            <person name="Mehta T."/>
            <person name="Montmayeur A."/>
            <person name="Murphy C."/>
            <person name="Neiman D."/>
            <person name="Pearson M."/>
            <person name="Priest M."/>
            <person name="Roberts A."/>
            <person name="Saif S."/>
            <person name="Shea T."/>
            <person name="Shenoy N."/>
            <person name="Sisk P."/>
            <person name="Stolte C."/>
            <person name="Sykes S."/>
            <person name="White J."/>
            <person name="Yandava C."/>
            <person name="Wortman J."/>
            <person name="Nusbaum C."/>
            <person name="Birren B."/>
        </authorList>
    </citation>
    <scope>NUCLEOTIDE SEQUENCE [LARGE SCALE GENOMIC DNA]</scope>
    <source>
        <strain evidence="6 7">WAL-19142</strain>
    </source>
</reference>
<dbReference type="Pfam" id="PF03480">
    <property type="entry name" value="DctP"/>
    <property type="match status" value="1"/>
</dbReference>
<dbReference type="GO" id="GO:0030288">
    <property type="term" value="C:outer membrane-bounded periplasmic space"/>
    <property type="evidence" value="ECO:0007669"/>
    <property type="project" value="InterPro"/>
</dbReference>
<keyword evidence="2" id="KW-0813">Transport</keyword>
<dbReference type="CDD" id="cd13603">
    <property type="entry name" value="PBP2_TRAP_Siap_TeaA_like"/>
    <property type="match status" value="1"/>
</dbReference>
<name>A0A0J9EHM2_9FIRM</name>
<evidence type="ECO:0000256" key="2">
    <source>
        <dbReference type="ARBA" id="ARBA00022448"/>
    </source>
</evidence>
<dbReference type="PANTHER" id="PTHR33376">
    <property type="match status" value="1"/>
</dbReference>
<organism evidence="6 7">
    <name type="scientific">[Clostridium] citroniae WAL-19142</name>
    <dbReference type="NCBI Taxonomy" id="742734"/>
    <lineage>
        <taxon>Bacteria</taxon>
        <taxon>Bacillati</taxon>
        <taxon>Bacillota</taxon>
        <taxon>Clostridia</taxon>
        <taxon>Lachnospirales</taxon>
        <taxon>Lachnospiraceae</taxon>
        <taxon>Enterocloster</taxon>
    </lineage>
</organism>
<dbReference type="InterPro" id="IPR038404">
    <property type="entry name" value="TRAP_DctP_sf"/>
</dbReference>
<evidence type="ECO:0000256" key="1">
    <source>
        <dbReference type="ARBA" id="ARBA00009023"/>
    </source>
</evidence>
<dbReference type="OrthoDB" id="9815946at2"/>
<dbReference type="NCBIfam" id="NF037995">
    <property type="entry name" value="TRAP_S1"/>
    <property type="match status" value="1"/>
</dbReference>
<accession>A0A0J9EHM2</accession>
<comment type="caution">
    <text evidence="6">The sequence shown here is derived from an EMBL/GenBank/DDBJ whole genome shotgun (WGS) entry which is preliminary data.</text>
</comment>
<dbReference type="InterPro" id="IPR018389">
    <property type="entry name" value="DctP_fam"/>
</dbReference>
<feature type="compositionally biased region" description="Low complexity" evidence="4">
    <location>
        <begin position="27"/>
        <end position="47"/>
    </location>
</feature>
<feature type="chain" id="PRO_5038595478" evidence="5">
    <location>
        <begin position="20"/>
        <end position="366"/>
    </location>
</feature>
<dbReference type="NCBIfam" id="TIGR00787">
    <property type="entry name" value="dctP"/>
    <property type="match status" value="1"/>
</dbReference>
<dbReference type="PANTHER" id="PTHR33376:SF7">
    <property type="entry name" value="C4-DICARBOXYLATE-BINDING PROTEIN DCTB"/>
    <property type="match status" value="1"/>
</dbReference>
<dbReference type="EMBL" id="ADLK01000035">
    <property type="protein sequence ID" value="KMW15000.1"/>
    <property type="molecule type" value="Genomic_DNA"/>
</dbReference>
<protein>
    <submittedName>
        <fullName evidence="6">Uncharacterized protein</fullName>
    </submittedName>
</protein>
<dbReference type="GeneID" id="93164008"/>
<sequence length="366" mass="40400">MRKAVLLSLSVAVTAALMAGCASKPAQTQTSAAQTQEAQTQAAGQSEAPKEESKETEAKADDGKVYELRTSSNQAQSGTIGRALEFFCKTVEEKSGGRIKTTANFGNELGSQSEQVEMCQAGALEMVAAAPGTGPGVWVPELQMFEFPFLFKDNEEYREVIKAMEPEVSKRLEQHGFVACGGQSMGARDMLTVAPVTKLEDMKGLKMRGPNNIYISMFDCLGASGTTMDWNEVYTALQTKVMDGMEASPSMINSMKFQDNAKNLAVTNHCMACIMYFFNKDWYDSLPQDLQQIIMESVDETVAYQARIDDEDNDKALEEMKAEGVVITEIQDIDKWKEACAPMLEEYRAKGDNWNSFIDMILEAQK</sequence>
<dbReference type="InterPro" id="IPR004682">
    <property type="entry name" value="TRAP_DctP"/>
</dbReference>
<dbReference type="PROSITE" id="PS51257">
    <property type="entry name" value="PROKAR_LIPOPROTEIN"/>
    <property type="match status" value="1"/>
</dbReference>
<evidence type="ECO:0000256" key="3">
    <source>
        <dbReference type="ARBA" id="ARBA00022729"/>
    </source>
</evidence>
<feature type="compositionally biased region" description="Basic and acidic residues" evidence="4">
    <location>
        <begin position="48"/>
        <end position="64"/>
    </location>
</feature>
<dbReference type="RefSeq" id="WP_048930801.1">
    <property type="nucleotide sequence ID" value="NZ_KQ235882.1"/>
</dbReference>
<dbReference type="PATRIC" id="fig|742734.4.peg.4994"/>
<dbReference type="Gene3D" id="3.40.190.170">
    <property type="entry name" value="Bacterial extracellular solute-binding protein, family 7"/>
    <property type="match status" value="1"/>
</dbReference>
<gene>
    <name evidence="6" type="ORF">HMPREF9470_04660</name>
</gene>
<dbReference type="Proteomes" id="UP000037392">
    <property type="component" value="Unassembled WGS sequence"/>
</dbReference>
<evidence type="ECO:0000313" key="6">
    <source>
        <dbReference type="EMBL" id="KMW15000.1"/>
    </source>
</evidence>
<proteinExistence type="inferred from homology"/>
<evidence type="ECO:0000256" key="4">
    <source>
        <dbReference type="SAM" id="MobiDB-lite"/>
    </source>
</evidence>
<keyword evidence="3 5" id="KW-0732">Signal</keyword>
<evidence type="ECO:0000313" key="7">
    <source>
        <dbReference type="Proteomes" id="UP000037392"/>
    </source>
</evidence>
<feature type="region of interest" description="Disordered" evidence="4">
    <location>
        <begin position="27"/>
        <end position="64"/>
    </location>
</feature>
<evidence type="ECO:0000256" key="5">
    <source>
        <dbReference type="SAM" id="SignalP"/>
    </source>
</evidence>
<dbReference type="PIRSF" id="PIRSF006470">
    <property type="entry name" value="DctB"/>
    <property type="match status" value="1"/>
</dbReference>
<dbReference type="GO" id="GO:0055085">
    <property type="term" value="P:transmembrane transport"/>
    <property type="evidence" value="ECO:0007669"/>
    <property type="project" value="InterPro"/>
</dbReference>
<dbReference type="AlphaFoldDB" id="A0A0J9EHM2"/>
<comment type="similarity">
    <text evidence="1">Belongs to the bacterial solute-binding protein 7 family.</text>
</comment>
<feature type="signal peptide" evidence="5">
    <location>
        <begin position="1"/>
        <end position="19"/>
    </location>
</feature>